<feature type="region of interest" description="Disordered" evidence="1">
    <location>
        <begin position="129"/>
        <end position="173"/>
    </location>
</feature>
<dbReference type="OrthoDB" id="82456at2"/>
<organism evidence="2 3">
    <name type="scientific">Candidatus Macondimonas diazotrophica</name>
    <dbReference type="NCBI Taxonomy" id="2305248"/>
    <lineage>
        <taxon>Bacteria</taxon>
        <taxon>Pseudomonadati</taxon>
        <taxon>Pseudomonadota</taxon>
        <taxon>Gammaproteobacteria</taxon>
        <taxon>Chromatiales</taxon>
        <taxon>Ectothiorhodospiraceae</taxon>
        <taxon>Candidatus Macondimonas</taxon>
    </lineage>
</organism>
<dbReference type="AlphaFoldDB" id="A0A4Z0F599"/>
<proteinExistence type="predicted"/>
<evidence type="ECO:0000313" key="3">
    <source>
        <dbReference type="Proteomes" id="UP000297890"/>
    </source>
</evidence>
<dbReference type="Proteomes" id="UP000297890">
    <property type="component" value="Unassembled WGS sequence"/>
</dbReference>
<dbReference type="RefSeq" id="WP_135282979.1">
    <property type="nucleotide sequence ID" value="NZ_SRIO01000048.1"/>
</dbReference>
<sequence>MSTFGPEEIAHLLDRPIAFHRAFVEIGGSVAAALFLSQSVYWSRRTKDDDGWFWKTQEQWFEETGLSRAEQEGARGKLRQMGILVEKKMGLPCKLWFRIDFNELSKSLASITESQTSMRKSSRLDAVKVADSDAENKQSSSEITTETTADIKRNTPPARKRAGSRAHVERPDDVSEQTWADFLELRKSKRAPLTATALAGIAREADKAGMSLQDAIALCCERGWQSINARWISEKSSGPYTGSAGGNGGGAGDWKEGWWHPVYDTPEEYIRSGWEIGQAERAAKRKQWEK</sequence>
<reference evidence="2 3" key="1">
    <citation type="journal article" date="2019" name="ISME J.">
        <title>Candidatus Macondimonas diazotrophica, a novel gammaproteobacterial genus dominating crude-oil-contaminated coastal sediments.</title>
        <authorList>
            <person name="Karthikeyan S."/>
            <person name="Konstantinidis K."/>
        </authorList>
    </citation>
    <scope>NUCLEOTIDE SEQUENCE [LARGE SCALE GENOMIC DNA]</scope>
    <source>
        <strain evidence="2 3">KTK01</strain>
    </source>
</reference>
<accession>A0A4Z0F599</accession>
<name>A0A4Z0F599_9GAMM</name>
<comment type="caution">
    <text evidence="2">The sequence shown here is derived from an EMBL/GenBank/DDBJ whole genome shotgun (WGS) entry which is preliminary data.</text>
</comment>
<protein>
    <recommendedName>
        <fullName evidence="4">Replication protein O</fullName>
    </recommendedName>
</protein>
<evidence type="ECO:0000313" key="2">
    <source>
        <dbReference type="EMBL" id="TFZ80911.1"/>
    </source>
</evidence>
<dbReference type="EMBL" id="SRIO01000048">
    <property type="protein sequence ID" value="TFZ80911.1"/>
    <property type="molecule type" value="Genomic_DNA"/>
</dbReference>
<evidence type="ECO:0008006" key="4">
    <source>
        <dbReference type="Google" id="ProtNLM"/>
    </source>
</evidence>
<gene>
    <name evidence="2" type="ORF">E4680_13670</name>
</gene>
<evidence type="ECO:0000256" key="1">
    <source>
        <dbReference type="SAM" id="MobiDB-lite"/>
    </source>
</evidence>
<feature type="compositionally biased region" description="Polar residues" evidence="1">
    <location>
        <begin position="137"/>
        <end position="148"/>
    </location>
</feature>
<keyword evidence="3" id="KW-1185">Reference proteome</keyword>